<evidence type="ECO:0000313" key="8">
    <source>
        <dbReference type="EMBL" id="KAG7530776.1"/>
    </source>
</evidence>
<reference evidence="8" key="1">
    <citation type="submission" date="2020-04" db="EMBL/GenBank/DDBJ databases">
        <title>Analysis of mating type loci in Filobasidium floriforme.</title>
        <authorList>
            <person name="Nowrousian M."/>
        </authorList>
    </citation>
    <scope>NUCLEOTIDE SEQUENCE</scope>
    <source>
        <strain evidence="8">CBS 6242</strain>
    </source>
</reference>
<feature type="region of interest" description="Disordered" evidence="5">
    <location>
        <begin position="515"/>
        <end position="615"/>
    </location>
</feature>
<feature type="compositionally biased region" description="Basic and acidic residues" evidence="5">
    <location>
        <begin position="574"/>
        <end position="585"/>
    </location>
</feature>
<gene>
    <name evidence="8" type="ORF">FFLO_04818</name>
</gene>
<dbReference type="InterPro" id="IPR041499">
    <property type="entry name" value="Tfc1/Sfc1_N"/>
</dbReference>
<organism evidence="8 9">
    <name type="scientific">Filobasidium floriforme</name>
    <dbReference type="NCBI Taxonomy" id="5210"/>
    <lineage>
        <taxon>Eukaryota</taxon>
        <taxon>Fungi</taxon>
        <taxon>Dikarya</taxon>
        <taxon>Basidiomycota</taxon>
        <taxon>Agaricomycotina</taxon>
        <taxon>Tremellomycetes</taxon>
        <taxon>Filobasidiales</taxon>
        <taxon>Filobasidiaceae</taxon>
        <taxon>Filobasidium</taxon>
    </lineage>
</organism>
<evidence type="ECO:0008006" key="10">
    <source>
        <dbReference type="Google" id="ProtNLM"/>
    </source>
</evidence>
<dbReference type="Gene3D" id="3.30.200.160">
    <property type="entry name" value="TFIIIC, subcomplex tauA, subunit Sfc1, barrel domain"/>
    <property type="match status" value="1"/>
</dbReference>
<feature type="compositionally biased region" description="Basic residues" evidence="5">
    <location>
        <begin position="536"/>
        <end position="545"/>
    </location>
</feature>
<sequence length="615" mass="69978">MQEEDKAPFYPIGHEAFQSVEYPGPIGPSSASLDKALRGLGRPEDWNSVFNKSRSNLELRFRPDDHFAHPVAGDRTTTHRVLLKVTRRRRRRSNQAGEDDVHSEGGIYKIELPGTIKQTVRYRAMADYQYKPSPESRTVRLIDGLIKADYETLSTFEFAPLDEEYDEPLPTGHPIGLDDDPASNGDAVVGTGSQDKNKQGQMDWDGKITRRSRLHALPPPQFSTQSIPARFAFEHGPMSKLEPYTNPIKGDEGFRYVNRHKNVVHNFRQIRHADQGIPQEPAADIKTALKQPHTNAVVLETVKKHFQERPVWSRLAIHNQFDAEIRRLFQSKHAYLPAVAYVIVDGPFRDNLVRLGFDPRTDRSTYKYQRMYFRIMREDGGARMSMNKIQESNGELQAPRTTAWQADRMKQLYGQDFEPDVTKSHLFDGKVLHRDVGNFQLCDISEPLLESMIHNPRALSDRLDDTTGWYKPRQFHAIKAMLRLKWQALIDGKECDAEKIEELVAQFNDFDNNTLPQGYENDDGGSILPLSANTAPKKRTRKSRAKQSALDEQGLAAGSRTYRGPLSDAAQQEQRLRGANLRESRMANVTMGREPESELGYATSNMGDMGDMEDE</sequence>
<dbReference type="GO" id="GO:0001003">
    <property type="term" value="F:RNA polymerase III type 2 promoter sequence-specific DNA binding"/>
    <property type="evidence" value="ECO:0007669"/>
    <property type="project" value="TreeGrafter"/>
</dbReference>
<keyword evidence="9" id="KW-1185">Reference proteome</keyword>
<dbReference type="InterPro" id="IPR019136">
    <property type="entry name" value="TF_IIIC_su-5_HTH"/>
</dbReference>
<keyword evidence="3" id="KW-0804">Transcription</keyword>
<accession>A0A8K0NRY0</accession>
<dbReference type="GO" id="GO:0005634">
    <property type="term" value="C:nucleus"/>
    <property type="evidence" value="ECO:0007669"/>
    <property type="project" value="UniProtKB-SubCell"/>
</dbReference>
<evidence type="ECO:0000256" key="3">
    <source>
        <dbReference type="ARBA" id="ARBA00023163"/>
    </source>
</evidence>
<evidence type="ECO:0000259" key="7">
    <source>
        <dbReference type="Pfam" id="PF17682"/>
    </source>
</evidence>
<name>A0A8K0NRY0_9TREE</name>
<dbReference type="AlphaFoldDB" id="A0A8K0NRY0"/>
<dbReference type="PANTHER" id="PTHR13230:SF5">
    <property type="entry name" value="GENERAL TRANSCRIPTION FACTOR 3C POLYPEPTIDE 5"/>
    <property type="match status" value="1"/>
</dbReference>
<dbReference type="PANTHER" id="PTHR13230">
    <property type="entry name" value="GENERAL TRANSCRIPTION FACTOR IIIC, POLYPEPTIDE 5"/>
    <property type="match status" value="1"/>
</dbReference>
<evidence type="ECO:0000256" key="5">
    <source>
        <dbReference type="SAM" id="MobiDB-lite"/>
    </source>
</evidence>
<dbReference type="Proteomes" id="UP000812966">
    <property type="component" value="Unassembled WGS sequence"/>
</dbReference>
<protein>
    <recommendedName>
        <fullName evidence="10">Transcription factor tau subunit sfc1</fullName>
    </recommendedName>
</protein>
<dbReference type="GO" id="GO:0006384">
    <property type="term" value="P:transcription initiation at RNA polymerase III promoter"/>
    <property type="evidence" value="ECO:0007669"/>
    <property type="project" value="InterPro"/>
</dbReference>
<dbReference type="EMBL" id="JABELV010000109">
    <property type="protein sequence ID" value="KAG7530776.1"/>
    <property type="molecule type" value="Genomic_DNA"/>
</dbReference>
<dbReference type="Pfam" id="PF09734">
    <property type="entry name" value="Tau95"/>
    <property type="match status" value="1"/>
</dbReference>
<evidence type="ECO:0000256" key="2">
    <source>
        <dbReference type="ARBA" id="ARBA00023125"/>
    </source>
</evidence>
<evidence type="ECO:0000256" key="1">
    <source>
        <dbReference type="ARBA" id="ARBA00004123"/>
    </source>
</evidence>
<dbReference type="Pfam" id="PF17682">
    <property type="entry name" value="Tau95_N"/>
    <property type="match status" value="1"/>
</dbReference>
<proteinExistence type="predicted"/>
<keyword evidence="4" id="KW-0539">Nucleus</keyword>
<evidence type="ECO:0000256" key="4">
    <source>
        <dbReference type="ARBA" id="ARBA00023242"/>
    </source>
</evidence>
<evidence type="ECO:0000313" key="9">
    <source>
        <dbReference type="Proteomes" id="UP000812966"/>
    </source>
</evidence>
<feature type="domain" description="Transcription factor IIIC subunit 5 HTH" evidence="6">
    <location>
        <begin position="217"/>
        <end position="374"/>
    </location>
</feature>
<dbReference type="InterPro" id="IPR040454">
    <property type="entry name" value="TF_IIIC_Tfc1/Sfc1"/>
</dbReference>
<dbReference type="GO" id="GO:0000127">
    <property type="term" value="C:transcription factor TFIIIC complex"/>
    <property type="evidence" value="ECO:0007669"/>
    <property type="project" value="InterPro"/>
</dbReference>
<keyword evidence="2" id="KW-0238">DNA-binding</keyword>
<comment type="caution">
    <text evidence="8">The sequence shown here is derived from an EMBL/GenBank/DDBJ whole genome shotgun (WGS) entry which is preliminary data.</text>
</comment>
<comment type="subcellular location">
    <subcellularLocation>
        <location evidence="1">Nucleus</location>
    </subcellularLocation>
</comment>
<dbReference type="GO" id="GO:0001002">
    <property type="term" value="F:RNA polymerase III type 1 promoter sequence-specific DNA binding"/>
    <property type="evidence" value="ECO:0007669"/>
    <property type="project" value="TreeGrafter"/>
</dbReference>
<feature type="domain" description="Transcription factor IIIC subunit Tfc1/Sfc1 triple barrel" evidence="7">
    <location>
        <begin position="19"/>
        <end position="130"/>
    </location>
</feature>
<evidence type="ECO:0000259" key="6">
    <source>
        <dbReference type="Pfam" id="PF09734"/>
    </source>
</evidence>
<dbReference type="InterPro" id="IPR042536">
    <property type="entry name" value="TFIIIC_tauA_Sfc1"/>
</dbReference>